<feature type="domain" description="DJ-1/PfpI" evidence="1">
    <location>
        <begin position="3"/>
        <end position="122"/>
    </location>
</feature>
<protein>
    <recommendedName>
        <fullName evidence="1">DJ-1/PfpI domain-containing protein</fullName>
    </recommendedName>
</protein>
<dbReference type="InterPro" id="IPR050325">
    <property type="entry name" value="Prot/Nucl_acid_deglycase"/>
</dbReference>
<dbReference type="GO" id="GO:0005737">
    <property type="term" value="C:cytoplasm"/>
    <property type="evidence" value="ECO:0007669"/>
    <property type="project" value="TreeGrafter"/>
</dbReference>
<dbReference type="EMBL" id="UOGD01000387">
    <property type="protein sequence ID" value="VAX27571.1"/>
    <property type="molecule type" value="Genomic_DNA"/>
</dbReference>
<evidence type="ECO:0000259" key="1">
    <source>
        <dbReference type="Pfam" id="PF01965"/>
    </source>
</evidence>
<dbReference type="PANTHER" id="PTHR48094:SF12">
    <property type="entry name" value="PARKINSON DISEASE PROTEIN 7 HOMOLOG"/>
    <property type="match status" value="1"/>
</dbReference>
<proteinExistence type="predicted"/>
<gene>
    <name evidence="2" type="ORF">MNBD_IGNAVI01-2471</name>
</gene>
<evidence type="ECO:0000313" key="2">
    <source>
        <dbReference type="EMBL" id="VAX27571.1"/>
    </source>
</evidence>
<reference evidence="2" key="1">
    <citation type="submission" date="2018-06" db="EMBL/GenBank/DDBJ databases">
        <authorList>
            <person name="Zhirakovskaya E."/>
        </authorList>
    </citation>
    <scope>NUCLEOTIDE SEQUENCE</scope>
</reference>
<dbReference type="InterPro" id="IPR029062">
    <property type="entry name" value="Class_I_gatase-like"/>
</dbReference>
<name>A0A3B1CM47_9ZZZZ</name>
<dbReference type="SUPFAM" id="SSF52317">
    <property type="entry name" value="Class I glutamine amidotransferase-like"/>
    <property type="match status" value="1"/>
</dbReference>
<feature type="non-terminal residue" evidence="2">
    <location>
        <position position="123"/>
    </location>
</feature>
<organism evidence="2">
    <name type="scientific">hydrothermal vent metagenome</name>
    <dbReference type="NCBI Taxonomy" id="652676"/>
    <lineage>
        <taxon>unclassified sequences</taxon>
        <taxon>metagenomes</taxon>
        <taxon>ecological metagenomes</taxon>
    </lineage>
</organism>
<dbReference type="InterPro" id="IPR002818">
    <property type="entry name" value="DJ-1/PfpI"/>
</dbReference>
<dbReference type="AlphaFoldDB" id="A0A3B1CM47"/>
<dbReference type="Gene3D" id="3.40.50.880">
    <property type="match status" value="1"/>
</dbReference>
<accession>A0A3B1CM47</accession>
<dbReference type="PANTHER" id="PTHR48094">
    <property type="entry name" value="PROTEIN/NUCLEIC ACID DEGLYCASE DJ-1-RELATED"/>
    <property type="match status" value="1"/>
</dbReference>
<dbReference type="Pfam" id="PF01965">
    <property type="entry name" value="DJ-1_PfpI"/>
    <property type="match status" value="1"/>
</dbReference>
<sequence>MPAKDFNSEEYLMTKKTFEKNGFKVFISSDAYSLCQGDNGIKVKADVSIFNIHASNFLAVIFIGGDGVRKYWDNVSFHKIANSFAQSGKVVAAICAAPVILQRAGLLNNKNATCYPSDKKELE</sequence>